<dbReference type="PROSITE" id="PS50294">
    <property type="entry name" value="WD_REPEATS_REGION"/>
    <property type="match status" value="2"/>
</dbReference>
<proteinExistence type="predicted"/>
<evidence type="ECO:0000256" key="2">
    <source>
        <dbReference type="ARBA" id="ARBA00022574"/>
    </source>
</evidence>
<dbReference type="InterPro" id="IPR020472">
    <property type="entry name" value="WD40_PAC1"/>
</dbReference>
<dbReference type="PANTHER" id="PTHR14091:SF0">
    <property type="entry name" value="PERIODIC TRYPTOPHAN PROTEIN 1 HOMOLOG"/>
    <property type="match status" value="1"/>
</dbReference>
<dbReference type="InterPro" id="IPR036322">
    <property type="entry name" value="WD40_repeat_dom_sf"/>
</dbReference>
<accession>A0A310SBE1</accession>
<name>A0A310SBE1_9HYME</name>
<dbReference type="Pfam" id="PF00400">
    <property type="entry name" value="WD40"/>
    <property type="match status" value="3"/>
</dbReference>
<dbReference type="InterPro" id="IPR001680">
    <property type="entry name" value="WD40_rpt"/>
</dbReference>
<keyword evidence="7" id="KW-1185">Reference proteome</keyword>
<dbReference type="PROSITE" id="PS50082">
    <property type="entry name" value="WD_REPEATS_2"/>
    <property type="match status" value="2"/>
</dbReference>
<feature type="repeat" description="WD" evidence="4">
    <location>
        <begin position="344"/>
        <end position="378"/>
    </location>
</feature>
<organism evidence="6 7">
    <name type="scientific">Eufriesea mexicana</name>
    <dbReference type="NCBI Taxonomy" id="516756"/>
    <lineage>
        <taxon>Eukaryota</taxon>
        <taxon>Metazoa</taxon>
        <taxon>Ecdysozoa</taxon>
        <taxon>Arthropoda</taxon>
        <taxon>Hexapoda</taxon>
        <taxon>Insecta</taxon>
        <taxon>Pterygota</taxon>
        <taxon>Neoptera</taxon>
        <taxon>Endopterygota</taxon>
        <taxon>Hymenoptera</taxon>
        <taxon>Apocrita</taxon>
        <taxon>Aculeata</taxon>
        <taxon>Apoidea</taxon>
        <taxon>Anthophila</taxon>
        <taxon>Apidae</taxon>
        <taxon>Eufriesea</taxon>
    </lineage>
</organism>
<evidence type="ECO:0000256" key="3">
    <source>
        <dbReference type="ARBA" id="ARBA00022737"/>
    </source>
</evidence>
<dbReference type="SUPFAM" id="SSF50978">
    <property type="entry name" value="WD40 repeat-like"/>
    <property type="match status" value="1"/>
</dbReference>
<dbReference type="SMART" id="SM00320">
    <property type="entry name" value="WD40"/>
    <property type="match status" value="5"/>
</dbReference>
<feature type="compositionally biased region" description="Basic and acidic residues" evidence="5">
    <location>
        <begin position="50"/>
        <end position="59"/>
    </location>
</feature>
<evidence type="ECO:0000256" key="5">
    <source>
        <dbReference type="SAM" id="MobiDB-lite"/>
    </source>
</evidence>
<keyword evidence="3" id="KW-0677">Repeat</keyword>
<dbReference type="OrthoDB" id="751084at2759"/>
<evidence type="ECO:0000313" key="6">
    <source>
        <dbReference type="EMBL" id="OAD54395.1"/>
    </source>
</evidence>
<evidence type="ECO:0000313" key="7">
    <source>
        <dbReference type="Proteomes" id="UP000250275"/>
    </source>
</evidence>
<dbReference type="AlphaFoldDB" id="A0A310SBE1"/>
<keyword evidence="2 4" id="KW-0853">WD repeat</keyword>
<dbReference type="PROSITE" id="PS00678">
    <property type="entry name" value="WD_REPEATS_1"/>
    <property type="match status" value="2"/>
</dbReference>
<dbReference type="GO" id="GO:0006364">
    <property type="term" value="P:rRNA processing"/>
    <property type="evidence" value="ECO:0007669"/>
    <property type="project" value="InterPro"/>
</dbReference>
<gene>
    <name evidence="6" type="ORF">WN48_07915</name>
</gene>
<dbReference type="GO" id="GO:0005634">
    <property type="term" value="C:nucleus"/>
    <property type="evidence" value="ECO:0007669"/>
    <property type="project" value="TreeGrafter"/>
</dbReference>
<dbReference type="EMBL" id="KQ764772">
    <property type="protein sequence ID" value="OAD54395.1"/>
    <property type="molecule type" value="Genomic_DNA"/>
</dbReference>
<feature type="repeat" description="WD" evidence="4">
    <location>
        <begin position="216"/>
        <end position="258"/>
    </location>
</feature>
<dbReference type="PANTHER" id="PTHR14091">
    <property type="entry name" value="PERIODIC TRYPTOPHAN PROTEIN 1"/>
    <property type="match status" value="1"/>
</dbReference>
<dbReference type="InterPro" id="IPR019775">
    <property type="entry name" value="WD40_repeat_CS"/>
</dbReference>
<sequence>MNIISCTAWVKKGVASTNPQKVELSPKELEQIIKQTQSELQDATSDQDEEHNKEGKSEIESESNISKLDEYNFDKYDDESDNIHCNISNIATFETNGKDSFIIGSDDDSEKEDDIIKSDDNLVLVGHVEADASILEVFVYNGSEGSFYCHHDILLSSFPLCIEWLNFDPSDSKPNNLCAIGNMTPIIEVWDLDLIDCLEPSYKLGCKPNKKKNKKRIGHKDAVLDLAWNENYTHVLASGSVDQTVLLWDLENGTPVNKFVSFNEKIQSLKWHPIETHQLLTGCADKMVRLFDCRYETITKTWEAMGEVERVLWNGFDSNYFMVGTSNGYVQYIDIRQDKPIWNIEAHTQEITGLSLSSSCPGLLVTSANDGVIKIWDIINNTEPSFVWEKKSNLGALLCLASNPDNPFVFSAGGDNKSHNLKIFDFLEISEVRKKFEDRKCVMPKSNINDVNTREEMMDVTENMDSMILNTDISHTVSERKTKSK</sequence>
<dbReference type="InterPro" id="IPR015943">
    <property type="entry name" value="WD40/YVTN_repeat-like_dom_sf"/>
</dbReference>
<dbReference type="InterPro" id="IPR044285">
    <property type="entry name" value="PWP1"/>
</dbReference>
<dbReference type="PRINTS" id="PR00320">
    <property type="entry name" value="GPROTEINBRPT"/>
</dbReference>
<keyword evidence="1" id="KW-0597">Phosphoprotein</keyword>
<evidence type="ECO:0000256" key="4">
    <source>
        <dbReference type="PROSITE-ProRule" id="PRU00221"/>
    </source>
</evidence>
<dbReference type="Proteomes" id="UP000250275">
    <property type="component" value="Unassembled WGS sequence"/>
</dbReference>
<evidence type="ECO:0000256" key="1">
    <source>
        <dbReference type="ARBA" id="ARBA00022553"/>
    </source>
</evidence>
<dbReference type="Gene3D" id="2.130.10.10">
    <property type="entry name" value="YVTN repeat-like/Quinoprotein amine dehydrogenase"/>
    <property type="match status" value="2"/>
</dbReference>
<feature type="region of interest" description="Disordered" evidence="5">
    <location>
        <begin position="36"/>
        <end position="63"/>
    </location>
</feature>
<reference evidence="6 7" key="1">
    <citation type="submission" date="2015-07" db="EMBL/GenBank/DDBJ databases">
        <title>The genome of Eufriesea mexicana.</title>
        <authorList>
            <person name="Pan H."/>
            <person name="Kapheim K."/>
        </authorList>
    </citation>
    <scope>NUCLEOTIDE SEQUENCE [LARGE SCALE GENOMIC DNA]</scope>
    <source>
        <strain evidence="6">0111107269</strain>
        <tissue evidence="6">Whole body</tissue>
    </source>
</reference>
<protein>
    <submittedName>
        <fullName evidence="6">Periodic tryptophan protein 1 like protein</fullName>
    </submittedName>
</protein>